<comment type="caution">
    <text evidence="1">The sequence shown here is derived from an EMBL/GenBank/DDBJ whole genome shotgun (WGS) entry which is preliminary data.</text>
</comment>
<evidence type="ECO:0008006" key="3">
    <source>
        <dbReference type="Google" id="ProtNLM"/>
    </source>
</evidence>
<dbReference type="AlphaFoldDB" id="A0A438FDR8"/>
<evidence type="ECO:0000313" key="2">
    <source>
        <dbReference type="Proteomes" id="UP000288805"/>
    </source>
</evidence>
<reference evidence="1 2" key="1">
    <citation type="journal article" date="2018" name="PLoS Genet.">
        <title>Population sequencing reveals clonal diversity and ancestral inbreeding in the grapevine cultivar Chardonnay.</title>
        <authorList>
            <person name="Roach M.J."/>
            <person name="Johnson D.L."/>
            <person name="Bohlmann J."/>
            <person name="van Vuuren H.J."/>
            <person name="Jones S.J."/>
            <person name="Pretorius I.S."/>
            <person name="Schmidt S.A."/>
            <person name="Borneman A.R."/>
        </authorList>
    </citation>
    <scope>NUCLEOTIDE SEQUENCE [LARGE SCALE GENOMIC DNA]</scope>
    <source>
        <strain evidence="2">cv. Chardonnay</strain>
        <tissue evidence="1">Leaf</tissue>
    </source>
</reference>
<dbReference type="EMBL" id="QGNW01000980">
    <property type="protein sequence ID" value="RVW58125.1"/>
    <property type="molecule type" value="Genomic_DNA"/>
</dbReference>
<organism evidence="1 2">
    <name type="scientific">Vitis vinifera</name>
    <name type="common">Grape</name>
    <dbReference type="NCBI Taxonomy" id="29760"/>
    <lineage>
        <taxon>Eukaryota</taxon>
        <taxon>Viridiplantae</taxon>
        <taxon>Streptophyta</taxon>
        <taxon>Embryophyta</taxon>
        <taxon>Tracheophyta</taxon>
        <taxon>Spermatophyta</taxon>
        <taxon>Magnoliopsida</taxon>
        <taxon>eudicotyledons</taxon>
        <taxon>Gunneridae</taxon>
        <taxon>Pentapetalae</taxon>
        <taxon>rosids</taxon>
        <taxon>Vitales</taxon>
        <taxon>Vitaceae</taxon>
        <taxon>Viteae</taxon>
        <taxon>Vitis</taxon>
    </lineage>
</organism>
<sequence length="186" mass="20824">MKYRGHSSDPDPLLTFVLVLQDRHRSHLVDSGQDVAIILGLRIHGFPITGTCDIDWSLLCYELLDDATLERLHVGQPDFGRPLAPPVLQHLDHDAANDLPIEGPIGVHHGLLDEDQGLQDEALLDEGLPADLLGCRWKVPLSWAQNLSRVLTFYRDQLDAQAHDQVLWEPYMRDLVAHLPAISLAD</sequence>
<dbReference type="Proteomes" id="UP000288805">
    <property type="component" value="Unassembled WGS sequence"/>
</dbReference>
<name>A0A438FDR8_VITVI</name>
<accession>A0A438FDR8</accession>
<proteinExistence type="predicted"/>
<gene>
    <name evidence="1" type="ORF">CK203_111005</name>
</gene>
<evidence type="ECO:0000313" key="1">
    <source>
        <dbReference type="EMBL" id="RVW58125.1"/>
    </source>
</evidence>
<protein>
    <recommendedName>
        <fullName evidence="3">Serine/threonine-protein phosphatase 7 long form-like</fullName>
    </recommendedName>
</protein>